<dbReference type="AlphaFoldDB" id="A0A2P9AFX2"/>
<keyword evidence="2" id="KW-1185">Reference proteome</keyword>
<organism evidence="1 2">
    <name type="scientific">Mesorhizobium delmotii</name>
    <dbReference type="NCBI Taxonomy" id="1631247"/>
    <lineage>
        <taxon>Bacteria</taxon>
        <taxon>Pseudomonadati</taxon>
        <taxon>Pseudomonadota</taxon>
        <taxon>Alphaproteobacteria</taxon>
        <taxon>Hyphomicrobiales</taxon>
        <taxon>Phyllobacteriaceae</taxon>
        <taxon>Mesorhizobium</taxon>
    </lineage>
</organism>
<protein>
    <submittedName>
        <fullName evidence="1">Uncharacterized protein</fullName>
    </submittedName>
</protein>
<accession>A0A2P9AFX2</accession>
<proteinExistence type="predicted"/>
<dbReference type="Proteomes" id="UP000245698">
    <property type="component" value="Unassembled WGS sequence"/>
</dbReference>
<sequence length="96" mass="10117">MLLRVHALSASGLPAKIEHLEPTCIQAGNDGFISAGLCAGAPKSVRCDQSAPLGMGDKRLKLSYKCHVPSGSLRSSPSQRNCEDLIWNTALSAVPD</sequence>
<reference evidence="2" key="1">
    <citation type="submission" date="2016-12" db="EMBL/GenBank/DDBJ databases">
        <authorList>
            <person name="Brunel B."/>
        </authorList>
    </citation>
    <scope>NUCLEOTIDE SEQUENCE [LARGE SCALE GENOMIC DNA]</scope>
</reference>
<name>A0A2P9AFX2_9HYPH</name>
<dbReference type="EMBL" id="FUIG01000018">
    <property type="protein sequence ID" value="SJM30009.1"/>
    <property type="molecule type" value="Genomic_DNA"/>
</dbReference>
<gene>
    <name evidence="1" type="ORF">BQ8482_120064</name>
</gene>
<evidence type="ECO:0000313" key="1">
    <source>
        <dbReference type="EMBL" id="SJM30009.1"/>
    </source>
</evidence>
<evidence type="ECO:0000313" key="2">
    <source>
        <dbReference type="Proteomes" id="UP000245698"/>
    </source>
</evidence>